<keyword evidence="3" id="KW-1185">Reference proteome</keyword>
<sequence>MMSKVRSRSTSSSKNPKIPNRIIAQPSEEFSAISDGKRNTFQTTINRTGYLGDISSAAAITINKTSNDTNMKRFENEIEYKYTTKKNENPEIITNCNSTTFGKKSFNNYDKRYQSCCIDDTTNGTLLFNNTEAESIDNVGQKKRNVKSSTIKSFLPIDSSSDEEVFKVPETKRLTTRRNSKTFKKEGYRDNTNKLKGNTSENLNVTEKGNNTKNQNINEDSLAKTYNTTNSQQTTLGLYSEFRNEYENLLDGNKILGDVSFSYNNKSNNQHLDEHKSTKVKKTDKVQPSPIPKENCTEIIDINSDCFTNLYSVGKKNVSTKYNRLTLAEQLEITFRKNKIPINDRKNQNFDDQFNHTYRKSLEETIPNLKIKCLANSTFRDESSERTFYADEKSKKLQTPYLSRTFVKNLGYSSVPSETERNETLFMQQQFLLDNDCSTEMVRHCENSKTQTAINTPTIISDLGIKKSEFTSENNMITTTNTQDIYSIDDDNETKSLKNSNTTNETFTESIKQVNETIDMATKTYNNSTVVLQETQQLEKKSYIDPSIIDDFRDEMIQSINDVCDFLSQKVKNNTAINLVEERFMENAKFLYKFFFHSCREVN</sequence>
<accession>A0A090L5R4</accession>
<feature type="compositionally biased region" description="Basic and acidic residues" evidence="1">
    <location>
        <begin position="271"/>
        <end position="285"/>
    </location>
</feature>
<evidence type="ECO:0000313" key="5">
    <source>
        <dbReference type="WormBase" id="SRAE_1000337900"/>
    </source>
</evidence>
<dbReference type="EMBL" id="LN609528">
    <property type="protein sequence ID" value="CEF65126.1"/>
    <property type="molecule type" value="Genomic_DNA"/>
</dbReference>
<gene>
    <name evidence="2 4 5" type="ORF">SRAE_1000337900</name>
</gene>
<reference evidence="2 3" key="1">
    <citation type="submission" date="2014-09" db="EMBL/GenBank/DDBJ databases">
        <authorList>
            <person name="Martin A.A."/>
        </authorList>
    </citation>
    <scope>NUCLEOTIDE SEQUENCE</scope>
    <source>
        <strain evidence="3">ED321</strain>
        <strain evidence="2">ED321 Heterogonic</strain>
    </source>
</reference>
<dbReference type="AlphaFoldDB" id="A0A090L5R4"/>
<evidence type="ECO:0000313" key="2">
    <source>
        <dbReference type="EMBL" id="CEF65126.1"/>
    </source>
</evidence>
<name>A0A090L5R4_STRRB</name>
<evidence type="ECO:0000313" key="4">
    <source>
        <dbReference type="WBParaSite" id="SRAE_1000337900.1"/>
    </source>
</evidence>
<reference evidence="4" key="2">
    <citation type="submission" date="2020-12" db="UniProtKB">
        <authorList>
            <consortium name="WormBaseParasite"/>
        </authorList>
    </citation>
    <scope>IDENTIFICATION</scope>
</reference>
<dbReference type="RefSeq" id="XP_024504327.1">
    <property type="nucleotide sequence ID" value="XM_024650561.1"/>
</dbReference>
<evidence type="ECO:0000256" key="1">
    <source>
        <dbReference type="SAM" id="MobiDB-lite"/>
    </source>
</evidence>
<feature type="compositionally biased region" description="Low complexity" evidence="1">
    <location>
        <begin position="1"/>
        <end position="14"/>
    </location>
</feature>
<dbReference type="CTD" id="36377491"/>
<dbReference type="Proteomes" id="UP000035682">
    <property type="component" value="Unplaced"/>
</dbReference>
<dbReference type="GeneID" id="36377491"/>
<evidence type="ECO:0000313" key="3">
    <source>
        <dbReference type="Proteomes" id="UP000035682"/>
    </source>
</evidence>
<proteinExistence type="predicted"/>
<protein>
    <submittedName>
        <fullName evidence="2 4">Uncharacterized protein</fullName>
    </submittedName>
</protein>
<feature type="region of interest" description="Disordered" evidence="1">
    <location>
        <begin position="1"/>
        <end position="20"/>
    </location>
</feature>
<feature type="region of interest" description="Disordered" evidence="1">
    <location>
        <begin position="267"/>
        <end position="290"/>
    </location>
</feature>
<organism evidence="2">
    <name type="scientific">Strongyloides ratti</name>
    <name type="common">Parasitic roundworm</name>
    <dbReference type="NCBI Taxonomy" id="34506"/>
    <lineage>
        <taxon>Eukaryota</taxon>
        <taxon>Metazoa</taxon>
        <taxon>Ecdysozoa</taxon>
        <taxon>Nematoda</taxon>
        <taxon>Chromadorea</taxon>
        <taxon>Rhabditida</taxon>
        <taxon>Tylenchina</taxon>
        <taxon>Panagrolaimomorpha</taxon>
        <taxon>Strongyloidoidea</taxon>
        <taxon>Strongyloididae</taxon>
        <taxon>Strongyloides</taxon>
    </lineage>
</organism>
<dbReference type="WBParaSite" id="SRAE_1000337900.1">
    <property type="protein sequence ID" value="SRAE_1000337900.1"/>
    <property type="gene ID" value="WBGene00259996"/>
</dbReference>
<feature type="compositionally biased region" description="Polar residues" evidence="1">
    <location>
        <begin position="194"/>
        <end position="216"/>
    </location>
</feature>
<dbReference type="WormBase" id="SRAE_1000337900">
    <property type="protein sequence ID" value="SRP00715"/>
    <property type="gene ID" value="WBGene00259996"/>
</dbReference>
<feature type="region of interest" description="Disordered" evidence="1">
    <location>
        <begin position="189"/>
        <end position="216"/>
    </location>
</feature>